<sequence length="37" mass="4122">MGQVLHGCARTTEAVRRAIQHSQESLRALARRHGINP</sequence>
<feature type="non-terminal residue" evidence="1">
    <location>
        <position position="37"/>
    </location>
</feature>
<evidence type="ECO:0000313" key="2">
    <source>
        <dbReference type="Proteomes" id="UP001523392"/>
    </source>
</evidence>
<protein>
    <submittedName>
        <fullName evidence="1">IS481 family transposase</fullName>
    </submittedName>
</protein>
<name>A0ABT1D145_9PROT</name>
<keyword evidence="2" id="KW-1185">Reference proteome</keyword>
<dbReference type="EMBL" id="JAFIRR010000015">
    <property type="protein sequence ID" value="MCO6415045.1"/>
    <property type="molecule type" value="Genomic_DNA"/>
</dbReference>
<comment type="caution">
    <text evidence="1">The sequence shown here is derived from an EMBL/GenBank/DDBJ whole genome shotgun (WGS) entry which is preliminary data.</text>
</comment>
<evidence type="ECO:0000313" key="1">
    <source>
        <dbReference type="EMBL" id="MCO6415045.1"/>
    </source>
</evidence>
<proteinExistence type="predicted"/>
<dbReference type="Proteomes" id="UP001523392">
    <property type="component" value="Unassembled WGS sequence"/>
</dbReference>
<reference evidence="1 2" key="1">
    <citation type="submission" date="2021-12" db="EMBL/GenBank/DDBJ databases">
        <title>Siccirubricoccus leaddurans sp. nov., a high concentration Zn2+ tolerance bacterium.</title>
        <authorList>
            <person name="Cao Y."/>
        </authorList>
    </citation>
    <scope>NUCLEOTIDE SEQUENCE [LARGE SCALE GENOMIC DNA]</scope>
    <source>
        <strain evidence="1 2">KC 17139</strain>
    </source>
</reference>
<gene>
    <name evidence="1" type="ORF">JYK14_02480</name>
</gene>
<organism evidence="1 2">
    <name type="scientific">Siccirubricoccus soli</name>
    <dbReference type="NCBI Taxonomy" id="2899147"/>
    <lineage>
        <taxon>Bacteria</taxon>
        <taxon>Pseudomonadati</taxon>
        <taxon>Pseudomonadota</taxon>
        <taxon>Alphaproteobacteria</taxon>
        <taxon>Acetobacterales</taxon>
        <taxon>Roseomonadaceae</taxon>
        <taxon>Siccirubricoccus</taxon>
    </lineage>
</organism>
<accession>A0ABT1D145</accession>